<evidence type="ECO:0000313" key="2">
    <source>
        <dbReference type="Proteomes" id="UP000316621"/>
    </source>
</evidence>
<protein>
    <recommendedName>
        <fullName evidence="3">F-box associated domain-containing protein</fullName>
    </recommendedName>
</protein>
<dbReference type="AlphaFoldDB" id="A0A4Y7L6G1"/>
<gene>
    <name evidence="1" type="ORF">C5167_042765</name>
</gene>
<evidence type="ECO:0008006" key="3">
    <source>
        <dbReference type="Google" id="ProtNLM"/>
    </source>
</evidence>
<organism evidence="1 2">
    <name type="scientific">Papaver somniferum</name>
    <name type="common">Opium poppy</name>
    <dbReference type="NCBI Taxonomy" id="3469"/>
    <lineage>
        <taxon>Eukaryota</taxon>
        <taxon>Viridiplantae</taxon>
        <taxon>Streptophyta</taxon>
        <taxon>Embryophyta</taxon>
        <taxon>Tracheophyta</taxon>
        <taxon>Spermatophyta</taxon>
        <taxon>Magnoliopsida</taxon>
        <taxon>Ranunculales</taxon>
        <taxon>Papaveraceae</taxon>
        <taxon>Papaveroideae</taxon>
        <taxon>Papaver</taxon>
    </lineage>
</organism>
<keyword evidence="2" id="KW-1185">Reference proteome</keyword>
<name>A0A4Y7L6G1_PAPSO</name>
<dbReference type="Gramene" id="RZC80190">
    <property type="protein sequence ID" value="RZC80190"/>
    <property type="gene ID" value="C5167_042765"/>
</dbReference>
<dbReference type="Proteomes" id="UP000316621">
    <property type="component" value="Chromosome 10"/>
</dbReference>
<evidence type="ECO:0000313" key="1">
    <source>
        <dbReference type="EMBL" id="RZC80190.1"/>
    </source>
</evidence>
<feature type="non-terminal residue" evidence="1">
    <location>
        <position position="253"/>
    </location>
</feature>
<proteinExistence type="predicted"/>
<reference evidence="1 2" key="1">
    <citation type="journal article" date="2018" name="Science">
        <title>The opium poppy genome and morphinan production.</title>
        <authorList>
            <person name="Guo L."/>
            <person name="Winzer T."/>
            <person name="Yang X."/>
            <person name="Li Y."/>
            <person name="Ning Z."/>
            <person name="He Z."/>
            <person name="Teodor R."/>
            <person name="Lu Y."/>
            <person name="Bowser T.A."/>
            <person name="Graham I.A."/>
            <person name="Ye K."/>
        </authorList>
    </citation>
    <scope>NUCLEOTIDE SEQUENCE [LARGE SCALE GENOMIC DNA]</scope>
    <source>
        <strain evidence="2">cv. HN1</strain>
        <tissue evidence="1">Leaves</tissue>
    </source>
</reference>
<sequence>MVNMPLPDILPMPPTYVSEKVCKNVGVLGDCIFVAFIWRSVRMDVWVMREYGVNESWFRKYTTTQLPLSLYPSAFWKPLWCFDGEVLVDDGTEHFLLFDPTTETFRSVVVSDIAMDSLRNRVTYVESIASLGSGTYLKRQIKDGTGKNPKRQRLSGSALVQLALQTLACFNSKVFVVKYLAPHWVLSTVFRLAWITWRSEIVPLNSEQSEMELTSLFGLVVDLAAYLFLCDLLWDPYLRMCINLQNLRTAESA</sequence>
<dbReference type="EMBL" id="CM010724">
    <property type="protein sequence ID" value="RZC80190.1"/>
    <property type="molecule type" value="Genomic_DNA"/>
</dbReference>
<accession>A0A4Y7L6G1</accession>